<feature type="region of interest" description="Disordered" evidence="1">
    <location>
        <begin position="1"/>
        <end position="20"/>
    </location>
</feature>
<organism evidence="2 3">
    <name type="scientific">Candidatus Chryseobacterium massiliense</name>
    <dbReference type="NCBI Taxonomy" id="204089"/>
    <lineage>
        <taxon>Bacteria</taxon>
        <taxon>Pseudomonadati</taxon>
        <taxon>Bacteroidota</taxon>
        <taxon>Flavobacteriia</taxon>
        <taxon>Flavobacteriales</taxon>
        <taxon>Weeksellaceae</taxon>
        <taxon>Chryseobacterium group</taxon>
        <taxon>Chryseobacterium</taxon>
    </lineage>
</organism>
<dbReference type="EMBL" id="QNVU01000045">
    <property type="protein sequence ID" value="REC42939.1"/>
    <property type="molecule type" value="Genomic_DNA"/>
</dbReference>
<dbReference type="Proteomes" id="UP000256924">
    <property type="component" value="Unassembled WGS sequence"/>
</dbReference>
<dbReference type="AlphaFoldDB" id="A0A3D9ANM8"/>
<reference evidence="2 3" key="1">
    <citation type="journal article" date="2004" name="Emerg. Infect. Dis.">
        <title>Amoebae-resisting bacteria isolated from human nasal swabs by amoebal coculture.</title>
        <authorList>
            <person name="Greub G."/>
            <person name="La Scola B."/>
            <person name="Raoult D."/>
        </authorList>
    </citation>
    <scope>NUCLEOTIDE SEQUENCE [LARGE SCALE GENOMIC DNA]</scope>
    <source>
        <strain evidence="2 3">CCUG 51329</strain>
    </source>
</reference>
<evidence type="ECO:0000256" key="1">
    <source>
        <dbReference type="SAM" id="MobiDB-lite"/>
    </source>
</evidence>
<gene>
    <name evidence="2" type="ORF">DRF68_17260</name>
</gene>
<accession>A0A3D9ANM8</accession>
<dbReference type="RefSeq" id="WP_116099653.1">
    <property type="nucleotide sequence ID" value="NZ_QNVU01000045.1"/>
</dbReference>
<name>A0A3D9ANM8_9FLAO</name>
<keyword evidence="3" id="KW-1185">Reference proteome</keyword>
<proteinExistence type="predicted"/>
<evidence type="ECO:0000313" key="2">
    <source>
        <dbReference type="EMBL" id="REC42939.1"/>
    </source>
</evidence>
<evidence type="ECO:0000313" key="3">
    <source>
        <dbReference type="Proteomes" id="UP000256924"/>
    </source>
</evidence>
<feature type="compositionally biased region" description="Basic and acidic residues" evidence="1">
    <location>
        <begin position="1"/>
        <end position="13"/>
    </location>
</feature>
<sequence length="53" mass="5966">MKNLRKLERKELRAMNGGNAPQCPSGYKSCMKIDETSELPKWSCIPSNLPCNP</sequence>
<protein>
    <submittedName>
        <fullName evidence="2">Protein with bacteriocin-type signal sequence</fullName>
    </submittedName>
</protein>
<comment type="caution">
    <text evidence="2">The sequence shown here is derived from an EMBL/GenBank/DDBJ whole genome shotgun (WGS) entry which is preliminary data.</text>
</comment>